<dbReference type="Pfam" id="PF13304">
    <property type="entry name" value="AAA_21"/>
    <property type="match status" value="1"/>
</dbReference>
<dbReference type="InterPro" id="IPR051396">
    <property type="entry name" value="Bact_Antivir_Def_Nuclease"/>
</dbReference>
<evidence type="ECO:0000313" key="3">
    <source>
        <dbReference type="EMBL" id="EBR8615246.1"/>
    </source>
</evidence>
<dbReference type="SUPFAM" id="SSF52540">
    <property type="entry name" value="P-loop containing nucleoside triphosphate hydrolases"/>
    <property type="match status" value="1"/>
</dbReference>
<reference evidence="3" key="1">
    <citation type="submission" date="2018-06" db="EMBL/GenBank/DDBJ databases">
        <authorList>
            <person name="Ashton P.M."/>
            <person name="Dallman T."/>
            <person name="Nair S."/>
            <person name="De Pinna E."/>
            <person name="Peters T."/>
            <person name="Grant K."/>
        </authorList>
    </citation>
    <scope>NUCLEOTIDE SEQUENCE</scope>
    <source>
        <strain evidence="3">296806</strain>
    </source>
</reference>
<dbReference type="InterPro" id="IPR003959">
    <property type="entry name" value="ATPase_AAA_core"/>
</dbReference>
<evidence type="ECO:0000259" key="1">
    <source>
        <dbReference type="Pfam" id="PF13175"/>
    </source>
</evidence>
<dbReference type="CDD" id="cd00267">
    <property type="entry name" value="ABC_ATPase"/>
    <property type="match status" value="1"/>
</dbReference>
<dbReference type="PIRSF" id="PIRSF029347">
    <property type="entry name" value="RecF"/>
    <property type="match status" value="1"/>
</dbReference>
<dbReference type="InterPro" id="IPR041685">
    <property type="entry name" value="AAA_GajA/Old/RecF-like"/>
</dbReference>
<dbReference type="Pfam" id="PF13175">
    <property type="entry name" value="AAA_15"/>
    <property type="match status" value="1"/>
</dbReference>
<dbReference type="PANTHER" id="PTHR43581:SF2">
    <property type="entry name" value="EXCINUCLEASE ATPASE SUBUNIT"/>
    <property type="match status" value="1"/>
</dbReference>
<name>A0A5I0EXS6_SALET</name>
<dbReference type="InterPro" id="IPR027417">
    <property type="entry name" value="P-loop_NTPase"/>
</dbReference>
<keyword evidence="3" id="KW-0547">Nucleotide-binding</keyword>
<organism evidence="3">
    <name type="scientific">Salmonella enterica subsp. enterica serovar Kenya</name>
    <dbReference type="NCBI Taxonomy" id="2564610"/>
    <lineage>
        <taxon>Bacteria</taxon>
        <taxon>Pseudomonadati</taxon>
        <taxon>Pseudomonadota</taxon>
        <taxon>Gammaproteobacteria</taxon>
        <taxon>Enterobacterales</taxon>
        <taxon>Enterobacteriaceae</taxon>
        <taxon>Salmonella</taxon>
    </lineage>
</organism>
<accession>A0A5I0EXS6</accession>
<dbReference type="GO" id="GO:0005524">
    <property type="term" value="F:ATP binding"/>
    <property type="evidence" value="ECO:0007669"/>
    <property type="project" value="UniProtKB-KW"/>
</dbReference>
<evidence type="ECO:0000259" key="2">
    <source>
        <dbReference type="Pfam" id="PF13304"/>
    </source>
</evidence>
<dbReference type="AlphaFoldDB" id="A0A5I0EXS6"/>
<gene>
    <name evidence="3" type="ORF">DOQ66_13510</name>
</gene>
<dbReference type="RefSeq" id="WP_219555453.1">
    <property type="nucleotide sequence ID" value="NZ_JBICPQ010000002.1"/>
</dbReference>
<sequence>MIRTIAIRNFKSLVDVSIDLQKFNCFVGMNSAGKSTILQAIDFISQQMHGYLYLWLEDRGWESKDLYSRTSNTKAFSQPLFIEVIYDLDGKCLVWQGHFNRSLMRMTRESIHIDGEMYLEVIDGKYRTHGRSYDSIPFEYSGSILGTLKDNVISSDVIHFRDALKNIRSLELLSPHLLRKRSRSEIKPSGVGIGGEKLSGYIDTLTHDDKKILQQILIKFYPQIVGLRTSTLKGGWKRLIIQERFVDANGDEAICETEAGQLNDGLLRILAVIAQLESKEGSLLLLDEIENGINPQVIELLVDALVNAKTQVIVTTHSPMILNYLEDDVARKGIQFVYKSPQGQTRVRPFFEIQRINEKLQVMGPGEAFIDTDLQRLARENIELDEMQQDFIKD</sequence>
<protein>
    <submittedName>
        <fullName evidence="3">ATP-binding protein</fullName>
    </submittedName>
</protein>
<comment type="caution">
    <text evidence="3">The sequence shown here is derived from an EMBL/GenBank/DDBJ whole genome shotgun (WGS) entry which is preliminary data.</text>
</comment>
<feature type="domain" description="Endonuclease GajA/Old nuclease/RecF-like AAA" evidence="1">
    <location>
        <begin position="1"/>
        <end position="89"/>
    </location>
</feature>
<dbReference type="InterPro" id="IPR014555">
    <property type="entry name" value="RecF-like"/>
</dbReference>
<dbReference type="Gene3D" id="3.40.50.300">
    <property type="entry name" value="P-loop containing nucleotide triphosphate hydrolases"/>
    <property type="match status" value="1"/>
</dbReference>
<proteinExistence type="predicted"/>
<dbReference type="GO" id="GO:0016887">
    <property type="term" value="F:ATP hydrolysis activity"/>
    <property type="evidence" value="ECO:0007669"/>
    <property type="project" value="InterPro"/>
</dbReference>
<dbReference type="PANTHER" id="PTHR43581">
    <property type="entry name" value="ATP/GTP PHOSPHATASE"/>
    <property type="match status" value="1"/>
</dbReference>
<dbReference type="EMBL" id="AAGTQN010000008">
    <property type="protein sequence ID" value="EBR8615246.1"/>
    <property type="molecule type" value="Genomic_DNA"/>
</dbReference>
<keyword evidence="3" id="KW-0067">ATP-binding</keyword>
<feature type="domain" description="ATPase AAA-type core" evidence="2">
    <location>
        <begin position="258"/>
        <end position="322"/>
    </location>
</feature>